<dbReference type="GO" id="GO:0005886">
    <property type="term" value="C:plasma membrane"/>
    <property type="evidence" value="ECO:0007669"/>
    <property type="project" value="UniProtKB-SubCell"/>
</dbReference>
<evidence type="ECO:0000256" key="9">
    <source>
        <dbReference type="SAM" id="Phobius"/>
    </source>
</evidence>
<organism evidence="11 12">
    <name type="scientific">Dyadobacter luticola</name>
    <dbReference type="NCBI Taxonomy" id="1979387"/>
    <lineage>
        <taxon>Bacteria</taxon>
        <taxon>Pseudomonadati</taxon>
        <taxon>Bacteroidota</taxon>
        <taxon>Cytophagia</taxon>
        <taxon>Cytophagales</taxon>
        <taxon>Spirosomataceae</taxon>
        <taxon>Dyadobacter</taxon>
    </lineage>
</organism>
<dbReference type="EMBL" id="VCEJ01000002">
    <property type="protein sequence ID" value="TLV03431.1"/>
    <property type="molecule type" value="Genomic_DNA"/>
</dbReference>
<name>A0A5R9L4V5_9BACT</name>
<feature type="binding site" evidence="8">
    <location>
        <position position="297"/>
    </location>
    <ligand>
        <name>Mn(2+)</name>
        <dbReference type="ChEBI" id="CHEBI:29035"/>
    </ligand>
</feature>
<feature type="transmembrane region" description="Helical" evidence="9">
    <location>
        <begin position="98"/>
        <end position="122"/>
    </location>
</feature>
<feature type="transmembrane region" description="Helical" evidence="9">
    <location>
        <begin position="151"/>
        <end position="173"/>
    </location>
</feature>
<dbReference type="Gene3D" id="3.30.1120.80">
    <property type="match status" value="1"/>
</dbReference>
<dbReference type="InterPro" id="IPR050448">
    <property type="entry name" value="OpgB/LTA_synthase_biosynth"/>
</dbReference>
<sequence length="648" mass="73154">MRTLFSGTKPTPKTSPHASFLARPVLVALFLVIISTLTRLLLLFKTSIDIDYSTRNVLGLFGIGLFYDVINALYFVFPLMLLGWLVPVGWQNKKGFRITANVLVFIMVFLLLLNAVSEWVFWDEFSSRFNFIAVDYLIYTQEVIGNIRQSYPVGIIISILLLLTAIFTFLLARLAEQSAFRSFRFGMRSLVMVGYVVIVAVTVLFVDNKVRQFSSNVYVNELAGNGMYELFSAYQHNELDYNQFYLKSDDGKVSAEIRTLIKTPESHFINNKPFSIERNIVNPGPEQRRNIVLISVESLSADFLGGFGNTQGITPFLDSLAGSSLFFTNLYATGTRTVRGLEALSICTPPTPGQSIVRRPKNEGLFSLGSVLKGKGYQTRFIYGGYGYFDNMGYFFGHNDYKVVDRTALSKKEIDYENIWGVADENLFQLADKEISGAVKSGKPVFAHIMTTSNHRPYTYPEGRIDIPSHTGREGAVKYTDFAIGQFIRRARTRPWFKNTLFVIVADHCASSAGKTDLPVDRYKIPLLIYAPGFVKPAVMPRLMSQIDLGPTILGLLNFSYRSKFFGYDIFKLEPGRERAFVSTYQSLGYIKNDSLIILKPQKLAATFLPDFKNGAARQAQQNKHLVDEAVAWYQSASFQFRQGMMKK</sequence>
<comment type="subcellular location">
    <subcellularLocation>
        <location evidence="1">Cell membrane</location>
        <topology evidence="1">Multi-pass membrane protein</topology>
    </subcellularLocation>
</comment>
<dbReference type="Proteomes" id="UP000306402">
    <property type="component" value="Unassembled WGS sequence"/>
</dbReference>
<evidence type="ECO:0000259" key="10">
    <source>
        <dbReference type="Pfam" id="PF00884"/>
    </source>
</evidence>
<dbReference type="PANTHER" id="PTHR47371:SF3">
    <property type="entry name" value="PHOSPHOGLYCEROL TRANSFERASE I"/>
    <property type="match status" value="1"/>
</dbReference>
<evidence type="ECO:0000256" key="4">
    <source>
        <dbReference type="ARBA" id="ARBA00022989"/>
    </source>
</evidence>
<feature type="binding site" evidence="8">
    <location>
        <position position="507"/>
    </location>
    <ligand>
        <name>Mn(2+)</name>
        <dbReference type="ChEBI" id="CHEBI:29035"/>
    </ligand>
</feature>
<dbReference type="CDD" id="cd16015">
    <property type="entry name" value="LTA_synthase"/>
    <property type="match status" value="1"/>
</dbReference>
<dbReference type="Pfam" id="PF00884">
    <property type="entry name" value="Sulfatase"/>
    <property type="match status" value="1"/>
</dbReference>
<comment type="caution">
    <text evidence="11">The sequence shown here is derived from an EMBL/GenBank/DDBJ whole genome shotgun (WGS) entry which is preliminary data.</text>
</comment>
<dbReference type="InterPro" id="IPR000917">
    <property type="entry name" value="Sulfatase_N"/>
</dbReference>
<feature type="transmembrane region" description="Helical" evidence="9">
    <location>
        <begin position="185"/>
        <end position="206"/>
    </location>
</feature>
<keyword evidence="4 9" id="KW-1133">Transmembrane helix</keyword>
<evidence type="ECO:0000256" key="3">
    <source>
        <dbReference type="ARBA" id="ARBA00022692"/>
    </source>
</evidence>
<feature type="transmembrane region" description="Helical" evidence="9">
    <location>
        <begin position="64"/>
        <end position="86"/>
    </location>
</feature>
<evidence type="ECO:0000256" key="2">
    <source>
        <dbReference type="ARBA" id="ARBA00022475"/>
    </source>
</evidence>
<keyword evidence="12" id="KW-1185">Reference proteome</keyword>
<dbReference type="SUPFAM" id="SSF53649">
    <property type="entry name" value="Alkaline phosphatase-like"/>
    <property type="match status" value="1"/>
</dbReference>
<protein>
    <submittedName>
        <fullName evidence="11">LTA synthase family protein</fullName>
    </submittedName>
</protein>
<feature type="binding site" evidence="8">
    <location>
        <position position="337"/>
    </location>
    <ligand>
        <name>Mn(2+)</name>
        <dbReference type="ChEBI" id="CHEBI:29035"/>
    </ligand>
</feature>
<dbReference type="RefSeq" id="WP_138364639.1">
    <property type="nucleotide sequence ID" value="NZ_VCEJ01000002.1"/>
</dbReference>
<keyword evidence="2" id="KW-1003">Cell membrane</keyword>
<evidence type="ECO:0000313" key="12">
    <source>
        <dbReference type="Proteomes" id="UP000306402"/>
    </source>
</evidence>
<dbReference type="PIRSF" id="PIRSF005091">
    <property type="entry name" value="Mmb_sulf_HI1246"/>
    <property type="match status" value="1"/>
</dbReference>
<dbReference type="OrthoDB" id="9777768at2"/>
<evidence type="ECO:0000256" key="1">
    <source>
        <dbReference type="ARBA" id="ARBA00004651"/>
    </source>
</evidence>
<dbReference type="InterPro" id="IPR017850">
    <property type="entry name" value="Alkaline_phosphatase_core_sf"/>
</dbReference>
<evidence type="ECO:0000256" key="5">
    <source>
        <dbReference type="ARBA" id="ARBA00023136"/>
    </source>
</evidence>
<evidence type="ECO:0000256" key="6">
    <source>
        <dbReference type="PIRSR" id="PIRSR005091-1"/>
    </source>
</evidence>
<keyword evidence="5 9" id="KW-0472">Membrane</keyword>
<dbReference type="InterPro" id="IPR012160">
    <property type="entry name" value="LtaS-like"/>
</dbReference>
<dbReference type="AlphaFoldDB" id="A0A5R9L4V5"/>
<keyword evidence="3 9" id="KW-0812">Transmembrane</keyword>
<gene>
    <name evidence="11" type="ORF">FEN17_07445</name>
</gene>
<evidence type="ECO:0000313" key="11">
    <source>
        <dbReference type="EMBL" id="TLV03431.1"/>
    </source>
</evidence>
<dbReference type="PANTHER" id="PTHR47371">
    <property type="entry name" value="LIPOTEICHOIC ACID SYNTHASE"/>
    <property type="match status" value="1"/>
</dbReference>
<proteinExistence type="predicted"/>
<feature type="transmembrane region" description="Helical" evidence="9">
    <location>
        <begin position="20"/>
        <end position="44"/>
    </location>
</feature>
<accession>A0A5R9L4V5</accession>
<evidence type="ECO:0000256" key="7">
    <source>
        <dbReference type="PIRSR" id="PIRSR005091-2"/>
    </source>
</evidence>
<evidence type="ECO:0000256" key="8">
    <source>
        <dbReference type="PIRSR" id="PIRSR005091-3"/>
    </source>
</evidence>
<dbReference type="Gene3D" id="3.40.720.10">
    <property type="entry name" value="Alkaline Phosphatase, subunit A"/>
    <property type="match status" value="1"/>
</dbReference>
<feature type="binding site" evidence="7">
    <location>
        <position position="455"/>
    </location>
    <ligand>
        <name>substrate</name>
    </ligand>
</feature>
<feature type="binding site" evidence="8">
    <location>
        <position position="508"/>
    </location>
    <ligand>
        <name>Mn(2+)</name>
        <dbReference type="ChEBI" id="CHEBI:29035"/>
    </ligand>
</feature>
<reference evidence="11 12" key="1">
    <citation type="submission" date="2019-05" db="EMBL/GenBank/DDBJ databases">
        <authorList>
            <person name="Qu J.-H."/>
        </authorList>
    </citation>
    <scope>NUCLEOTIDE SEQUENCE [LARGE SCALE GENOMIC DNA]</scope>
    <source>
        <strain evidence="11 12">T17</strain>
    </source>
</reference>
<feature type="domain" description="Sulfatase N-terminal" evidence="10">
    <location>
        <begin position="289"/>
        <end position="558"/>
    </location>
</feature>
<feature type="active site" evidence="6">
    <location>
        <position position="337"/>
    </location>
</feature>
<keyword evidence="7" id="KW-0464">Manganese</keyword>
<dbReference type="GO" id="GO:0046872">
    <property type="term" value="F:metal ion binding"/>
    <property type="evidence" value="ECO:0007669"/>
    <property type="project" value="UniProtKB-KW"/>
</dbReference>
<keyword evidence="7" id="KW-0479">Metal-binding</keyword>